<dbReference type="Gene3D" id="1.10.1740.10">
    <property type="match status" value="1"/>
</dbReference>
<proteinExistence type="predicted"/>
<keyword evidence="3" id="KW-1185">Reference proteome</keyword>
<evidence type="ECO:0000313" key="3">
    <source>
        <dbReference type="Proteomes" id="UP000076096"/>
    </source>
</evidence>
<reference evidence="3" key="1">
    <citation type="submission" date="2016-04" db="EMBL/GenBank/DDBJ databases">
        <authorList>
            <person name="Zhang B."/>
        </authorList>
    </citation>
    <scope>NUCLEOTIDE SEQUENCE [LARGE SCALE GENOMIC DNA]</scope>
    <source>
        <strain evidence="3">S10</strain>
    </source>
</reference>
<dbReference type="EMBL" id="CP015098">
    <property type="protein sequence ID" value="AMW08742.1"/>
    <property type="molecule type" value="Genomic_DNA"/>
</dbReference>
<dbReference type="STRING" id="1783515.A4E84_03990"/>
<dbReference type="SUPFAM" id="SSF88946">
    <property type="entry name" value="Sigma2 domain of RNA polymerase sigma factors"/>
    <property type="match status" value="1"/>
</dbReference>
<name>A0A143BUD0_9ACTN</name>
<dbReference type="InterPro" id="IPR007627">
    <property type="entry name" value="RNA_pol_sigma70_r2"/>
</dbReference>
<protein>
    <recommendedName>
        <fullName evidence="1">RNA polymerase sigma-70 region 2 domain-containing protein</fullName>
    </recommendedName>
</protein>
<gene>
    <name evidence="2" type="ORF">A4E84_03990</name>
</gene>
<dbReference type="PANTHER" id="PTHR30173:SF36">
    <property type="entry name" value="ECF RNA POLYMERASE SIGMA FACTOR SIGJ"/>
    <property type="match status" value="1"/>
</dbReference>
<dbReference type="PANTHER" id="PTHR30173">
    <property type="entry name" value="SIGMA 19 FACTOR"/>
    <property type="match status" value="1"/>
</dbReference>
<feature type="domain" description="RNA polymerase sigma-70 region 2" evidence="1">
    <location>
        <begin position="18"/>
        <end position="80"/>
    </location>
</feature>
<evidence type="ECO:0000259" key="1">
    <source>
        <dbReference type="Pfam" id="PF04542"/>
    </source>
</evidence>
<dbReference type="KEGG" id="stsi:A4E84_03990"/>
<dbReference type="Proteomes" id="UP000076096">
    <property type="component" value="Chromosome"/>
</dbReference>
<evidence type="ECO:0000313" key="2">
    <source>
        <dbReference type="EMBL" id="AMW08742.1"/>
    </source>
</evidence>
<dbReference type="GO" id="GO:0006352">
    <property type="term" value="P:DNA-templated transcription initiation"/>
    <property type="evidence" value="ECO:0007669"/>
    <property type="project" value="InterPro"/>
</dbReference>
<dbReference type="Pfam" id="PF04542">
    <property type="entry name" value="Sigma70_r2"/>
    <property type="match status" value="1"/>
</dbReference>
<organism evidence="2 3">
    <name type="scientific">Streptomyces qaidamensis</name>
    <dbReference type="NCBI Taxonomy" id="1783515"/>
    <lineage>
        <taxon>Bacteria</taxon>
        <taxon>Bacillati</taxon>
        <taxon>Actinomycetota</taxon>
        <taxon>Actinomycetes</taxon>
        <taxon>Kitasatosporales</taxon>
        <taxon>Streptomycetaceae</taxon>
        <taxon>Streptomyces</taxon>
        <taxon>Streptomyces aurantiacus group</taxon>
    </lineage>
</organism>
<sequence length="162" mass="17279">MDQQRPLPDALEAAADAFERLRPRLFGIAYRVLGSVSEAEDVVQDVWVRWQGADRSTVLDQGAFLAKITTRLAVNVARSAGVRGEAYVGPWLPEPGGHVRHGGDELEELGGAHDAVRHAAAAHGVVLGGLGLVVHRASWSPRSRGCGRVAGDWSTPTIESTT</sequence>
<dbReference type="InterPro" id="IPR013325">
    <property type="entry name" value="RNA_pol_sigma_r2"/>
</dbReference>
<dbReference type="AlphaFoldDB" id="A0A143BUD0"/>
<dbReference type="InterPro" id="IPR052704">
    <property type="entry name" value="ECF_Sigma-70_Domain"/>
</dbReference>
<accession>A0A143BUD0</accession>
<dbReference type="GO" id="GO:0016987">
    <property type="term" value="F:sigma factor activity"/>
    <property type="evidence" value="ECO:0007669"/>
    <property type="project" value="TreeGrafter"/>
</dbReference>